<dbReference type="SUPFAM" id="SSF46785">
    <property type="entry name" value="Winged helix' DNA-binding domain"/>
    <property type="match status" value="1"/>
</dbReference>
<dbReference type="InterPro" id="IPR058163">
    <property type="entry name" value="LysR-type_TF_proteobact-type"/>
</dbReference>
<keyword evidence="2" id="KW-0805">Transcription regulation</keyword>
<keyword evidence="7" id="KW-1185">Reference proteome</keyword>
<dbReference type="OrthoDB" id="9796526at2"/>
<evidence type="ECO:0000256" key="1">
    <source>
        <dbReference type="ARBA" id="ARBA00009437"/>
    </source>
</evidence>
<name>A0A2T7UJU7_9RHOB</name>
<dbReference type="InterPro" id="IPR036388">
    <property type="entry name" value="WH-like_DNA-bd_sf"/>
</dbReference>
<dbReference type="Pfam" id="PF03466">
    <property type="entry name" value="LysR_substrate"/>
    <property type="match status" value="1"/>
</dbReference>
<organism evidence="6 7">
    <name type="scientific">Pararhodobacter aggregans</name>
    <dbReference type="NCBI Taxonomy" id="404875"/>
    <lineage>
        <taxon>Bacteria</taxon>
        <taxon>Pseudomonadati</taxon>
        <taxon>Pseudomonadota</taxon>
        <taxon>Alphaproteobacteria</taxon>
        <taxon>Rhodobacterales</taxon>
        <taxon>Paracoccaceae</taxon>
        <taxon>Pararhodobacter</taxon>
    </lineage>
</organism>
<dbReference type="PANTHER" id="PTHR30537:SF3">
    <property type="entry name" value="TRANSCRIPTIONAL REGULATORY PROTEIN"/>
    <property type="match status" value="1"/>
</dbReference>
<evidence type="ECO:0000259" key="5">
    <source>
        <dbReference type="PROSITE" id="PS50931"/>
    </source>
</evidence>
<gene>
    <name evidence="6" type="ORF">DDE23_24020</name>
</gene>
<evidence type="ECO:0000256" key="4">
    <source>
        <dbReference type="ARBA" id="ARBA00023163"/>
    </source>
</evidence>
<dbReference type="RefSeq" id="WP_107755110.1">
    <property type="nucleotide sequence ID" value="NZ_QBKF01000021.1"/>
</dbReference>
<evidence type="ECO:0000313" key="6">
    <source>
        <dbReference type="EMBL" id="PVE44950.1"/>
    </source>
</evidence>
<dbReference type="InterPro" id="IPR005119">
    <property type="entry name" value="LysR_subst-bd"/>
</dbReference>
<comment type="similarity">
    <text evidence="1">Belongs to the LysR transcriptional regulatory family.</text>
</comment>
<comment type="caution">
    <text evidence="6">The sequence shown here is derived from an EMBL/GenBank/DDBJ whole genome shotgun (WGS) entry which is preliminary data.</text>
</comment>
<proteinExistence type="inferred from homology"/>
<sequence length="289" mass="31826">MAIESWDEIRTAWHVARAGTVSGAAEALGVHHATVIRHIDALEARLGVKLFQRHARGYTPTEAGSALAQVGRVTEEQFAQLGTRLTGAGSGIEGDLVITTLPGLVPLLRPALIELNTRYPDLSLRVETERRVVRLEYGEAHLAVRAGSRPTEPDNVVQPLLRCPVALYASPGYIARHGAPRDDAELAEHLFVVEDVEDARAPFDQWLLRQKPLPHIVFRSNEAAARRAAMADGLGLGFWYGESDAPDLVEVMPSRPEWEFTVWLVTHVDLHRTAKVQAAVTIIKDTLKQ</sequence>
<evidence type="ECO:0000256" key="3">
    <source>
        <dbReference type="ARBA" id="ARBA00023125"/>
    </source>
</evidence>
<dbReference type="Gene3D" id="3.40.190.290">
    <property type="match status" value="1"/>
</dbReference>
<dbReference type="InterPro" id="IPR000847">
    <property type="entry name" value="LysR_HTH_N"/>
</dbReference>
<keyword evidence="3" id="KW-0238">DNA-binding</keyword>
<keyword evidence="4" id="KW-0804">Transcription</keyword>
<dbReference type="Proteomes" id="UP000244810">
    <property type="component" value="Unassembled WGS sequence"/>
</dbReference>
<dbReference type="EMBL" id="QDDR01000020">
    <property type="protein sequence ID" value="PVE44950.1"/>
    <property type="molecule type" value="Genomic_DNA"/>
</dbReference>
<reference evidence="6 7" key="1">
    <citation type="journal article" date="2011" name="Syst. Appl. Microbiol.">
        <title>Defluviimonas denitrificans gen. nov., sp. nov., and Pararhodobacter aggregans gen. nov., sp. nov., non-phototrophic Rhodobacteraceae from the biofilter of a marine aquaculture.</title>
        <authorList>
            <person name="Foesel B.U."/>
            <person name="Drake H.L."/>
            <person name="Schramm A."/>
        </authorList>
    </citation>
    <scope>NUCLEOTIDE SEQUENCE [LARGE SCALE GENOMIC DNA]</scope>
    <source>
        <strain evidence="6 7">D1-19</strain>
    </source>
</reference>
<dbReference type="AlphaFoldDB" id="A0A2T7UJU7"/>
<dbReference type="SUPFAM" id="SSF53850">
    <property type="entry name" value="Periplasmic binding protein-like II"/>
    <property type="match status" value="1"/>
</dbReference>
<dbReference type="PROSITE" id="PS50931">
    <property type="entry name" value="HTH_LYSR"/>
    <property type="match status" value="1"/>
</dbReference>
<accession>A0A2T7UJU7</accession>
<evidence type="ECO:0000313" key="7">
    <source>
        <dbReference type="Proteomes" id="UP000244810"/>
    </source>
</evidence>
<dbReference type="Gene3D" id="1.10.10.10">
    <property type="entry name" value="Winged helix-like DNA-binding domain superfamily/Winged helix DNA-binding domain"/>
    <property type="match status" value="1"/>
</dbReference>
<dbReference type="GO" id="GO:0043565">
    <property type="term" value="F:sequence-specific DNA binding"/>
    <property type="evidence" value="ECO:0007669"/>
    <property type="project" value="TreeGrafter"/>
</dbReference>
<dbReference type="PANTHER" id="PTHR30537">
    <property type="entry name" value="HTH-TYPE TRANSCRIPTIONAL REGULATOR"/>
    <property type="match status" value="1"/>
</dbReference>
<protein>
    <submittedName>
        <fullName evidence="6">LysR family transcriptional regulator</fullName>
    </submittedName>
</protein>
<dbReference type="Pfam" id="PF00126">
    <property type="entry name" value="HTH_1"/>
    <property type="match status" value="1"/>
</dbReference>
<dbReference type="GO" id="GO:0006351">
    <property type="term" value="P:DNA-templated transcription"/>
    <property type="evidence" value="ECO:0007669"/>
    <property type="project" value="TreeGrafter"/>
</dbReference>
<dbReference type="InterPro" id="IPR036390">
    <property type="entry name" value="WH_DNA-bd_sf"/>
</dbReference>
<dbReference type="GO" id="GO:0003700">
    <property type="term" value="F:DNA-binding transcription factor activity"/>
    <property type="evidence" value="ECO:0007669"/>
    <property type="project" value="InterPro"/>
</dbReference>
<feature type="domain" description="HTH lysR-type" evidence="5">
    <location>
        <begin position="4"/>
        <end position="61"/>
    </location>
</feature>
<evidence type="ECO:0000256" key="2">
    <source>
        <dbReference type="ARBA" id="ARBA00023015"/>
    </source>
</evidence>